<sequence>MIEYRSLYLNGHSGSAWQHWLGGGGSGSGSHVELQGVVEIISNYPSTLRKVSELWPALRICVQTLDDLSRPVLEYLREVQTQQYLELDAPDRAPCPELRRYLFPAPALEDTNIREYGGNFSF</sequence>
<name>M7SUH0_EUTLA</name>
<gene>
    <name evidence="1" type="ORF">UCREL1_4825</name>
</gene>
<dbReference type="KEGG" id="ela:UCREL1_4825"/>
<dbReference type="HOGENOM" id="CLU_2026735_0_0_1"/>
<accession>M7SUH0</accession>
<keyword evidence="2" id="KW-1185">Reference proteome</keyword>
<dbReference type="EMBL" id="KB706302">
    <property type="protein sequence ID" value="EMR68163.1"/>
    <property type="molecule type" value="Genomic_DNA"/>
</dbReference>
<evidence type="ECO:0000313" key="2">
    <source>
        <dbReference type="Proteomes" id="UP000012174"/>
    </source>
</evidence>
<organism evidence="1 2">
    <name type="scientific">Eutypa lata (strain UCR-EL1)</name>
    <name type="common">Grapevine dieback disease fungus</name>
    <name type="synonym">Eutypa armeniacae</name>
    <dbReference type="NCBI Taxonomy" id="1287681"/>
    <lineage>
        <taxon>Eukaryota</taxon>
        <taxon>Fungi</taxon>
        <taxon>Dikarya</taxon>
        <taxon>Ascomycota</taxon>
        <taxon>Pezizomycotina</taxon>
        <taxon>Sordariomycetes</taxon>
        <taxon>Xylariomycetidae</taxon>
        <taxon>Xylariales</taxon>
        <taxon>Diatrypaceae</taxon>
        <taxon>Eutypa</taxon>
    </lineage>
</organism>
<protein>
    <submittedName>
        <fullName evidence="1">Uncharacterized protein</fullName>
    </submittedName>
</protein>
<dbReference type="AlphaFoldDB" id="M7SUH0"/>
<dbReference type="OrthoDB" id="25921at2759"/>
<reference evidence="2" key="1">
    <citation type="journal article" date="2013" name="Genome Announc.">
        <title>Draft genome sequence of the grapevine dieback fungus Eutypa lata UCR-EL1.</title>
        <authorList>
            <person name="Blanco-Ulate B."/>
            <person name="Rolshausen P.E."/>
            <person name="Cantu D."/>
        </authorList>
    </citation>
    <scope>NUCLEOTIDE SEQUENCE [LARGE SCALE GENOMIC DNA]</scope>
    <source>
        <strain evidence="2">UCR-EL1</strain>
    </source>
</reference>
<dbReference type="Proteomes" id="UP000012174">
    <property type="component" value="Unassembled WGS sequence"/>
</dbReference>
<proteinExistence type="predicted"/>
<evidence type="ECO:0000313" key="1">
    <source>
        <dbReference type="EMBL" id="EMR68163.1"/>
    </source>
</evidence>